<dbReference type="SUPFAM" id="SSF48464">
    <property type="entry name" value="ENTH/VHS domain"/>
    <property type="match status" value="1"/>
</dbReference>
<dbReference type="Proteomes" id="UP001210925">
    <property type="component" value="Unassembled WGS sequence"/>
</dbReference>
<reference evidence="3" key="1">
    <citation type="submission" date="2020-05" db="EMBL/GenBank/DDBJ databases">
        <title>Phylogenomic resolution of chytrid fungi.</title>
        <authorList>
            <person name="Stajich J.E."/>
            <person name="Amses K."/>
            <person name="Simmons R."/>
            <person name="Seto K."/>
            <person name="Myers J."/>
            <person name="Bonds A."/>
            <person name="Quandt C.A."/>
            <person name="Barry K."/>
            <person name="Liu P."/>
            <person name="Grigoriev I."/>
            <person name="Longcore J.E."/>
            <person name="James T.Y."/>
        </authorList>
    </citation>
    <scope>NUCLEOTIDE SEQUENCE</scope>
    <source>
        <strain evidence="3">PLAUS21</strain>
    </source>
</reference>
<evidence type="ECO:0000313" key="4">
    <source>
        <dbReference type="Proteomes" id="UP001210925"/>
    </source>
</evidence>
<name>A0AAD5UI45_9FUNG</name>
<organism evidence="3 4">
    <name type="scientific">Boothiomyces macroporosus</name>
    <dbReference type="NCBI Taxonomy" id="261099"/>
    <lineage>
        <taxon>Eukaryota</taxon>
        <taxon>Fungi</taxon>
        <taxon>Fungi incertae sedis</taxon>
        <taxon>Chytridiomycota</taxon>
        <taxon>Chytridiomycota incertae sedis</taxon>
        <taxon>Chytridiomycetes</taxon>
        <taxon>Rhizophydiales</taxon>
        <taxon>Terramycetaceae</taxon>
        <taxon>Boothiomyces</taxon>
    </lineage>
</organism>
<feature type="region of interest" description="Disordered" evidence="1">
    <location>
        <begin position="156"/>
        <end position="185"/>
    </location>
</feature>
<accession>A0AAD5UI45</accession>
<feature type="region of interest" description="Disordered" evidence="1">
    <location>
        <begin position="200"/>
        <end position="219"/>
    </location>
</feature>
<dbReference type="InterPro" id="IPR013809">
    <property type="entry name" value="ENTH"/>
</dbReference>
<feature type="domain" description="ENTH" evidence="2">
    <location>
        <begin position="15"/>
        <end position="136"/>
    </location>
</feature>
<feature type="compositionally biased region" description="Low complexity" evidence="1">
    <location>
        <begin position="156"/>
        <end position="174"/>
    </location>
</feature>
<gene>
    <name evidence="3" type="ORF">HK103_006234</name>
</gene>
<evidence type="ECO:0000259" key="2">
    <source>
        <dbReference type="SMART" id="SM00273"/>
    </source>
</evidence>
<dbReference type="EMBL" id="JADGKB010000065">
    <property type="protein sequence ID" value="KAJ3255509.1"/>
    <property type="molecule type" value="Genomic_DNA"/>
</dbReference>
<feature type="compositionally biased region" description="Polar residues" evidence="1">
    <location>
        <begin position="175"/>
        <end position="185"/>
    </location>
</feature>
<protein>
    <recommendedName>
        <fullName evidence="2">ENTH domain-containing protein</fullName>
    </recommendedName>
</protein>
<dbReference type="AlphaFoldDB" id="A0AAD5UI45"/>
<dbReference type="SMART" id="SM00273">
    <property type="entry name" value="ENTH"/>
    <property type="match status" value="1"/>
</dbReference>
<comment type="caution">
    <text evidence="3">The sequence shown here is derived from an EMBL/GenBank/DDBJ whole genome shotgun (WGS) entry which is preliminary data.</text>
</comment>
<evidence type="ECO:0000313" key="3">
    <source>
        <dbReference type="EMBL" id="KAJ3255509.1"/>
    </source>
</evidence>
<dbReference type="Pfam" id="PF01417">
    <property type="entry name" value="ENTH"/>
    <property type="match status" value="1"/>
</dbReference>
<keyword evidence="4" id="KW-1185">Reference proteome</keyword>
<evidence type="ECO:0000256" key="1">
    <source>
        <dbReference type="SAM" id="MobiDB-lite"/>
    </source>
</evidence>
<dbReference type="Gene3D" id="1.25.40.90">
    <property type="match status" value="1"/>
</dbReference>
<dbReference type="InterPro" id="IPR008942">
    <property type="entry name" value="ENTH_VHS"/>
</dbReference>
<proteinExistence type="predicted"/>
<sequence>MLKSYLRKAKSAFASNTTNLVRTATQNDSNLPTEKQLMEIYKLIPDKKNQQQIYTVLLTRLKSKKEMHVYKALLIVLFLVGNKVGLEWIDERVFGYLKSKWGGRIGDTIDEINSIAGIDMDHIEFAEDFERDSIDSTTESTVGEFPKTNLKSVSYPNFPSSSSLPRSPSQFKSSPLLSSQPIQNEGSQFSSVAIPTQITPFTSSPLSERPGSPTSMVNSRVGSLMRTAPRGISSITGLNLSKSNSYPNSTKRLFDLPLSKSPEPQTLQRTQISKSSRSSYYKIITKYQSHLQYPSIDRSTNSHPISMYETNSTGTTFPVEKLYKEPNVIELLEWIQDTRKNGNSGYLDKLLLVHLSMVKEKYLNEFGKEIQDFST</sequence>